<evidence type="ECO:0000313" key="3">
    <source>
        <dbReference type="Proteomes" id="UP000830375"/>
    </source>
</evidence>
<feature type="region of interest" description="Disordered" evidence="1">
    <location>
        <begin position="134"/>
        <end position="248"/>
    </location>
</feature>
<sequence length="606" mass="67982">MRQEKPHASFVRGVPVPTSLPKRGKWRRQKPHHTFLPQGARYSQEAHMSSRFQQGTLVSVGEQKRGKWRQQNPQASFPEGAWFLQGAPMPACSQQERKWNQQKLKVTVPTRAPQGEAMAKRKVEAVELRQSRTLALYPQGEQKAPMPAGSQKKRKWKEQKPQTSFPQGAKFPQGAPMPAGSQQERKWSQQKLQVTIPTQREAMAQRKVEAVELRQSRPQASYPQEAQKAPMPAGSHKKRKWNQQKPQSFFAQGAPIVVRIQRKHEILAPVKRESPQGAPMTSRTPQKEPVAVGSPQGAPVPSTSSEKAQTSFGTHRREPVRELVQTSILHEAPKPIFLPQVALTPASFQQEQSSQSSRKRPCLWHMEDSDDEGLFQPPPLKKRRVELESRASPNSHLTRKRSCPWSTGPLEAPMPASSPQRATLPVGDPQGAPKHTFFQHGAPHAALSPEVGPKPAVFQRAAVPTSLPQATTLPASFPQRAPTSAPQQKSSQCSRKRPRPWSTKDLDNEGVFQPPLLKKRHVEIEPRASPNSQLTRKRPYPWSTEASDSEGVFQPPPPKKRRVEIEPKASPNSQLTRKRPYPWSTEALDNDADQPPPCKKRCMPVK</sequence>
<feature type="compositionally biased region" description="Polar residues" evidence="1">
    <location>
        <begin position="301"/>
        <end position="313"/>
    </location>
</feature>
<feature type="compositionally biased region" description="Low complexity" evidence="1">
    <location>
        <begin position="347"/>
        <end position="356"/>
    </location>
</feature>
<proteinExistence type="predicted"/>
<organism evidence="2 3">
    <name type="scientific">Labeo rohita</name>
    <name type="common">Indian major carp</name>
    <name type="synonym">Cyprinus rohita</name>
    <dbReference type="NCBI Taxonomy" id="84645"/>
    <lineage>
        <taxon>Eukaryota</taxon>
        <taxon>Metazoa</taxon>
        <taxon>Chordata</taxon>
        <taxon>Craniata</taxon>
        <taxon>Vertebrata</taxon>
        <taxon>Euteleostomi</taxon>
        <taxon>Actinopterygii</taxon>
        <taxon>Neopterygii</taxon>
        <taxon>Teleostei</taxon>
        <taxon>Ostariophysi</taxon>
        <taxon>Cypriniformes</taxon>
        <taxon>Cyprinidae</taxon>
        <taxon>Labeoninae</taxon>
        <taxon>Labeonini</taxon>
        <taxon>Labeo</taxon>
    </lineage>
</organism>
<name>A0ABQ8MC60_LABRO</name>
<accession>A0ABQ8MC60</accession>
<dbReference type="EMBL" id="JACTAM010000009">
    <property type="protein sequence ID" value="KAI2660475.1"/>
    <property type="molecule type" value="Genomic_DNA"/>
</dbReference>
<dbReference type="Proteomes" id="UP000830375">
    <property type="component" value="Unassembled WGS sequence"/>
</dbReference>
<feature type="compositionally biased region" description="Polar residues" evidence="1">
    <location>
        <begin position="481"/>
        <end position="493"/>
    </location>
</feature>
<feature type="region of interest" description="Disordered" evidence="1">
    <location>
        <begin position="346"/>
        <end position="606"/>
    </location>
</feature>
<reference evidence="2 3" key="1">
    <citation type="submission" date="2022-01" db="EMBL/GenBank/DDBJ databases">
        <title>A high-quality chromosome-level genome assembly of rohu carp, Labeo rohita.</title>
        <authorList>
            <person name="Arick M.A. II"/>
            <person name="Hsu C.-Y."/>
            <person name="Magbanua Z."/>
            <person name="Pechanova O."/>
            <person name="Grover C."/>
            <person name="Miller E."/>
            <person name="Thrash A."/>
            <person name="Ezzel L."/>
            <person name="Alam S."/>
            <person name="Benzie J."/>
            <person name="Hamilton M."/>
            <person name="Karsi A."/>
            <person name="Lawrence M.L."/>
            <person name="Peterson D.G."/>
        </authorList>
    </citation>
    <scope>NUCLEOTIDE SEQUENCE [LARGE SCALE GENOMIC DNA]</scope>
    <source>
        <strain evidence="3">BAU-BD-2019</strain>
        <tissue evidence="2">Blood</tissue>
    </source>
</reference>
<feature type="compositionally biased region" description="Polar residues" evidence="1">
    <location>
        <begin position="189"/>
        <end position="198"/>
    </location>
</feature>
<feature type="region of interest" description="Disordered" evidence="1">
    <location>
        <begin position="1"/>
        <end position="48"/>
    </location>
</feature>
<evidence type="ECO:0000313" key="2">
    <source>
        <dbReference type="EMBL" id="KAI2660475.1"/>
    </source>
</evidence>
<comment type="caution">
    <text evidence="2">The sequence shown here is derived from an EMBL/GenBank/DDBJ whole genome shotgun (WGS) entry which is preliminary data.</text>
</comment>
<evidence type="ECO:0000256" key="1">
    <source>
        <dbReference type="SAM" id="MobiDB-lite"/>
    </source>
</evidence>
<protein>
    <submittedName>
        <fullName evidence="2">SLIT-ROBO Rho GTPase-activating protein 3</fullName>
    </submittedName>
</protein>
<feature type="compositionally biased region" description="Basic and acidic residues" evidence="1">
    <location>
        <begin position="203"/>
        <end position="215"/>
    </location>
</feature>
<keyword evidence="3" id="KW-1185">Reference proteome</keyword>
<gene>
    <name evidence="2" type="ORF">H4Q32_008049</name>
</gene>
<feature type="region of interest" description="Disordered" evidence="1">
    <location>
        <begin position="267"/>
        <end position="319"/>
    </location>
</feature>
<feature type="compositionally biased region" description="Basic residues" evidence="1">
    <location>
        <begin position="22"/>
        <end position="33"/>
    </location>
</feature>